<evidence type="ECO:0000313" key="2">
    <source>
        <dbReference type="Proteomes" id="UP000254939"/>
    </source>
</evidence>
<sequence length="156" mass="17117">MTRLVIATNHHNAPGYKSCNHASRLLSENDKVIGCGSSRNERLDGDQTKAVYPALTEVLLAVPNGSDVEVLNTLNHVVAELSRTASQRRAAGYLKADGKELLEDHAALMRIDEIVEAKGLHLHARRPVTYEERCHAKALLDEIRCYPPSPPFGQAA</sequence>
<gene>
    <name evidence="1" type="ORF">B5K06_00745</name>
</gene>
<evidence type="ECO:0000313" key="1">
    <source>
        <dbReference type="EMBL" id="RDJ16945.1"/>
    </source>
</evidence>
<dbReference type="RefSeq" id="WP_114710574.1">
    <property type="nucleotide sequence ID" value="NZ_KZ857258.1"/>
</dbReference>
<name>A0A370KX12_9HYPH</name>
<dbReference type="EMBL" id="NAAC01000001">
    <property type="protein sequence ID" value="RDJ16945.1"/>
    <property type="molecule type" value="Genomic_DNA"/>
</dbReference>
<protein>
    <submittedName>
        <fullName evidence="1">Uncharacterized protein</fullName>
    </submittedName>
</protein>
<proteinExistence type="predicted"/>
<comment type="caution">
    <text evidence="1">The sequence shown here is derived from an EMBL/GenBank/DDBJ whole genome shotgun (WGS) entry which is preliminary data.</text>
</comment>
<reference evidence="1 2" key="1">
    <citation type="submission" date="2017-03" db="EMBL/GenBank/DDBJ databases">
        <title>Genome analysis of Rhizobial strains effectives or ineffectives for nitrogen fixation isolated from bean seeds.</title>
        <authorList>
            <person name="Peralta H."/>
            <person name="Aguilar-Vera A."/>
            <person name="Mora Y."/>
            <person name="Vargas-Lagunas C."/>
            <person name="Girard L."/>
            <person name="Mora J."/>
        </authorList>
    </citation>
    <scope>NUCLEOTIDE SEQUENCE [LARGE SCALE GENOMIC DNA]</scope>
    <source>
        <strain evidence="1 2">CCGM3</strain>
    </source>
</reference>
<organism evidence="1 2">
    <name type="scientific">Rhizobium grahamii</name>
    <dbReference type="NCBI Taxonomy" id="1120045"/>
    <lineage>
        <taxon>Bacteria</taxon>
        <taxon>Pseudomonadati</taxon>
        <taxon>Pseudomonadota</taxon>
        <taxon>Alphaproteobacteria</taxon>
        <taxon>Hyphomicrobiales</taxon>
        <taxon>Rhizobiaceae</taxon>
        <taxon>Rhizobium/Agrobacterium group</taxon>
        <taxon>Rhizobium</taxon>
    </lineage>
</organism>
<dbReference type="Proteomes" id="UP000254939">
    <property type="component" value="Unassembled WGS sequence"/>
</dbReference>
<dbReference type="AlphaFoldDB" id="A0A370KX12"/>
<accession>A0A370KX12</accession>